<keyword evidence="4 5" id="KW-0143">Chaperone</keyword>
<dbReference type="GO" id="GO:0042274">
    <property type="term" value="P:ribosomal small subunit biogenesis"/>
    <property type="evidence" value="ECO:0007669"/>
    <property type="project" value="UniProtKB-UniRule"/>
</dbReference>
<name>A0A450S0Q9_9GAMM</name>
<comment type="similarity">
    <text evidence="5">Belongs to the RimM family.</text>
</comment>
<evidence type="ECO:0000256" key="1">
    <source>
        <dbReference type="ARBA" id="ARBA00022490"/>
    </source>
</evidence>
<dbReference type="Gene3D" id="2.30.30.240">
    <property type="entry name" value="PRC-barrel domain"/>
    <property type="match status" value="1"/>
</dbReference>
<dbReference type="Pfam" id="PF01782">
    <property type="entry name" value="RimM"/>
    <property type="match status" value="1"/>
</dbReference>
<dbReference type="SUPFAM" id="SSF50346">
    <property type="entry name" value="PRC-barrel domain"/>
    <property type="match status" value="1"/>
</dbReference>
<comment type="domain">
    <text evidence="5">The PRC barrel domain binds ribosomal protein uS19.</text>
</comment>
<dbReference type="InterPro" id="IPR009000">
    <property type="entry name" value="Transl_B-barrel_sf"/>
</dbReference>
<dbReference type="PANTHER" id="PTHR33692:SF1">
    <property type="entry name" value="RIBOSOME MATURATION FACTOR RIMM"/>
    <property type="match status" value="1"/>
</dbReference>
<organism evidence="8">
    <name type="scientific">Candidatus Kentrum sp. FW</name>
    <dbReference type="NCBI Taxonomy" id="2126338"/>
    <lineage>
        <taxon>Bacteria</taxon>
        <taxon>Pseudomonadati</taxon>
        <taxon>Pseudomonadota</taxon>
        <taxon>Gammaproteobacteria</taxon>
        <taxon>Candidatus Kentrum</taxon>
    </lineage>
</organism>
<comment type="subunit">
    <text evidence="5">Binds ribosomal protein uS19.</text>
</comment>
<evidence type="ECO:0000259" key="7">
    <source>
        <dbReference type="Pfam" id="PF24986"/>
    </source>
</evidence>
<dbReference type="SUPFAM" id="SSF50447">
    <property type="entry name" value="Translation proteins"/>
    <property type="match status" value="1"/>
</dbReference>
<proteinExistence type="inferred from homology"/>
<evidence type="ECO:0000259" key="6">
    <source>
        <dbReference type="Pfam" id="PF01782"/>
    </source>
</evidence>
<dbReference type="GO" id="GO:0005737">
    <property type="term" value="C:cytoplasm"/>
    <property type="evidence" value="ECO:0007669"/>
    <property type="project" value="UniProtKB-SubCell"/>
</dbReference>
<keyword evidence="3 5" id="KW-0698">rRNA processing</keyword>
<dbReference type="InterPro" id="IPR002676">
    <property type="entry name" value="RimM_N"/>
</dbReference>
<dbReference type="Gene3D" id="2.40.30.60">
    <property type="entry name" value="RimM"/>
    <property type="match status" value="1"/>
</dbReference>
<evidence type="ECO:0000256" key="3">
    <source>
        <dbReference type="ARBA" id="ARBA00022552"/>
    </source>
</evidence>
<dbReference type="AlphaFoldDB" id="A0A450S0Q9"/>
<reference evidence="8" key="1">
    <citation type="submission" date="2019-02" db="EMBL/GenBank/DDBJ databases">
        <authorList>
            <person name="Gruber-Vodicka R. H."/>
            <person name="Seah K. B. B."/>
        </authorList>
    </citation>
    <scope>NUCLEOTIDE SEQUENCE</scope>
    <source>
        <strain evidence="8">BECK_BZ15</strain>
    </source>
</reference>
<evidence type="ECO:0000256" key="4">
    <source>
        <dbReference type="ARBA" id="ARBA00023186"/>
    </source>
</evidence>
<dbReference type="InterPro" id="IPR056792">
    <property type="entry name" value="PRC_RimM"/>
</dbReference>
<evidence type="ECO:0000256" key="2">
    <source>
        <dbReference type="ARBA" id="ARBA00022517"/>
    </source>
</evidence>
<dbReference type="GO" id="GO:0006364">
    <property type="term" value="P:rRNA processing"/>
    <property type="evidence" value="ECO:0007669"/>
    <property type="project" value="UniProtKB-UniRule"/>
</dbReference>
<evidence type="ECO:0000256" key="5">
    <source>
        <dbReference type="HAMAP-Rule" id="MF_00014"/>
    </source>
</evidence>
<comment type="function">
    <text evidence="5">An accessory protein needed during the final step in the assembly of 30S ribosomal subunit, possibly for assembly of the head region. Essential for efficient processing of 16S rRNA. May be needed both before and after RbfA during the maturation of 16S rRNA. It has affinity for free ribosomal 30S subunits but not for 70S ribosomes.</text>
</comment>
<dbReference type="PANTHER" id="PTHR33692">
    <property type="entry name" value="RIBOSOME MATURATION FACTOR RIMM"/>
    <property type="match status" value="1"/>
</dbReference>
<sequence>MQKRIIIGRISGVYGIYGWVKVHSFTVPIDNIFDYSPWQLELPNGRGYVEAPVIDGRRHGSGCVAKLALCQDRNAALDLVGANVIVTRDQLPLIGEGEYYWEDLIGCRVVTGDGIELGYVDRLMETGANDVLVVMGERERLVPFVFGNIILAVDLKAGMIRVDWDAEF</sequence>
<dbReference type="GO" id="GO:0005840">
    <property type="term" value="C:ribosome"/>
    <property type="evidence" value="ECO:0007669"/>
    <property type="project" value="InterPro"/>
</dbReference>
<dbReference type="InterPro" id="IPR011033">
    <property type="entry name" value="PRC_barrel-like_sf"/>
</dbReference>
<feature type="domain" description="Ribosome maturation factor RimM PRC barrel" evidence="7">
    <location>
        <begin position="101"/>
        <end position="165"/>
    </location>
</feature>
<dbReference type="HAMAP" id="MF_00014">
    <property type="entry name" value="Ribosome_mat_RimM"/>
    <property type="match status" value="1"/>
</dbReference>
<feature type="domain" description="RimM N-terminal" evidence="6">
    <location>
        <begin position="7"/>
        <end position="90"/>
    </location>
</feature>
<keyword evidence="1 5" id="KW-0963">Cytoplasm</keyword>
<comment type="subcellular location">
    <subcellularLocation>
        <location evidence="5">Cytoplasm</location>
    </subcellularLocation>
</comment>
<gene>
    <name evidence="5" type="primary">rimM</name>
    <name evidence="8" type="ORF">BECKFW1821A_GA0114235_10094</name>
</gene>
<dbReference type="EMBL" id="CAADEW010000009">
    <property type="protein sequence ID" value="VFJ45237.1"/>
    <property type="molecule type" value="Genomic_DNA"/>
</dbReference>
<evidence type="ECO:0000313" key="8">
    <source>
        <dbReference type="EMBL" id="VFJ45237.1"/>
    </source>
</evidence>
<dbReference type="Pfam" id="PF24986">
    <property type="entry name" value="PRC_RimM"/>
    <property type="match status" value="1"/>
</dbReference>
<dbReference type="NCBIfam" id="TIGR02273">
    <property type="entry name" value="16S_RimM"/>
    <property type="match status" value="1"/>
</dbReference>
<dbReference type="GO" id="GO:0043022">
    <property type="term" value="F:ribosome binding"/>
    <property type="evidence" value="ECO:0007669"/>
    <property type="project" value="InterPro"/>
</dbReference>
<protein>
    <recommendedName>
        <fullName evidence="5">Ribosome maturation factor RimM</fullName>
    </recommendedName>
</protein>
<dbReference type="InterPro" id="IPR036976">
    <property type="entry name" value="RimM_N_sf"/>
</dbReference>
<keyword evidence="2 5" id="KW-0690">Ribosome biogenesis</keyword>
<dbReference type="InterPro" id="IPR011961">
    <property type="entry name" value="RimM"/>
</dbReference>
<accession>A0A450S0Q9</accession>